<proteinExistence type="predicted"/>
<protein>
    <submittedName>
        <fullName evidence="1">Uncharacterized protein</fullName>
    </submittedName>
</protein>
<reference evidence="1" key="1">
    <citation type="submission" date="2013-11" db="EMBL/GenBank/DDBJ databases">
        <title>Microbial diversity, functional groups and degradation webs in Northern and Southern Mediterranean and Red Sea marine crude oil polluted sites.</title>
        <authorList>
            <person name="Daffonchio D."/>
            <person name="Mapelli F."/>
            <person name="Ferrer M."/>
            <person name="Richter M."/>
            <person name="Cherif A."/>
            <person name="Malkawi H.I."/>
            <person name="Yakimov M.M."/>
            <person name="Abdel-Fattah Y.R."/>
            <person name="Blaghen M."/>
            <person name="Golyshin P.N."/>
            <person name="Kalogerakis N."/>
            <person name="Boon N."/>
            <person name="Magagnini M."/>
            <person name="Fava F."/>
        </authorList>
    </citation>
    <scope>NUCLEOTIDE SEQUENCE</scope>
</reference>
<dbReference type="EMBL" id="AYSL01001775">
    <property type="protein sequence ID" value="KTF05452.1"/>
    <property type="molecule type" value="Genomic_DNA"/>
</dbReference>
<comment type="caution">
    <text evidence="1">The sequence shown here is derived from an EMBL/GenBank/DDBJ whole genome shotgun (WGS) entry which is preliminary data.</text>
</comment>
<accession>A0A1B6NR73</accession>
<sequence>MSVHVANGGQLVFGHHLGLEPDVKPFGDGGSSAGVVAGQHDRGDAHFGQLAHSLRRIGPQLVTHGDETERDAFAIDGDGGLALILEDGRLTQAKTIQAIVLRRVPG</sequence>
<organism evidence="1">
    <name type="scientific">marine sediment metagenome</name>
    <dbReference type="NCBI Taxonomy" id="412755"/>
    <lineage>
        <taxon>unclassified sequences</taxon>
        <taxon>metagenomes</taxon>
        <taxon>ecological metagenomes</taxon>
    </lineage>
</organism>
<gene>
    <name evidence="1" type="ORF">MGSAQ_003048</name>
</gene>
<name>A0A1B6NR73_9ZZZZ</name>
<evidence type="ECO:0000313" key="1">
    <source>
        <dbReference type="EMBL" id="KTF05452.1"/>
    </source>
</evidence>
<dbReference type="AlphaFoldDB" id="A0A1B6NR73"/>